<dbReference type="SMART" id="SM00382">
    <property type="entry name" value="AAA"/>
    <property type="match status" value="1"/>
</dbReference>
<feature type="binding site" evidence="6 7">
    <location>
        <position position="38"/>
    </location>
    <ligand>
        <name>Zn(2+)</name>
        <dbReference type="ChEBI" id="CHEBI:29105"/>
    </ligand>
</feature>
<dbReference type="FunFam" id="1.10.8.60:FF:000002">
    <property type="entry name" value="ATP-dependent Clp protease ATP-binding subunit ClpX"/>
    <property type="match status" value="1"/>
</dbReference>
<dbReference type="CDD" id="cd19497">
    <property type="entry name" value="RecA-like_ClpX"/>
    <property type="match status" value="1"/>
</dbReference>
<feature type="binding site" evidence="6 7">
    <location>
        <position position="13"/>
    </location>
    <ligand>
        <name>Zn(2+)</name>
        <dbReference type="ChEBI" id="CHEBI:29105"/>
    </ligand>
</feature>
<evidence type="ECO:0000256" key="5">
    <source>
        <dbReference type="ARBA" id="ARBA00023186"/>
    </source>
</evidence>
<comment type="subunit">
    <text evidence="6">Component of the ClpX-ClpP complex. Forms a hexameric ring that, in the presence of ATP, binds to fourteen ClpP subunits assembled into a disk-like structure with a central cavity, resembling the structure of eukaryotic proteasomes.</text>
</comment>
<name>A0A3B1E3W0_9GAMM</name>
<dbReference type="EMBL" id="LR025085">
    <property type="protein sequence ID" value="VAX76742.1"/>
    <property type="molecule type" value="Genomic_DNA"/>
</dbReference>
<evidence type="ECO:0000256" key="1">
    <source>
        <dbReference type="ARBA" id="ARBA00022723"/>
    </source>
</evidence>
<feature type="binding site" evidence="6">
    <location>
        <begin position="117"/>
        <end position="124"/>
    </location>
    <ligand>
        <name>ATP</name>
        <dbReference type="ChEBI" id="CHEBI:30616"/>
    </ligand>
</feature>
<keyword evidence="4 6" id="KW-0067">ATP-binding</keyword>
<keyword evidence="5 6" id="KW-0143">Chaperone</keyword>
<comment type="function">
    <text evidence="6">ATP-dependent specificity component of the Clp protease. It directs the protease to specific substrates. Can perform chaperone functions in the absence of ClpP.</text>
</comment>
<keyword evidence="3 6" id="KW-0862">Zinc</keyword>
<accession>A0A3B1E3W0</accession>
<dbReference type="GO" id="GO:0016887">
    <property type="term" value="F:ATP hydrolysis activity"/>
    <property type="evidence" value="ECO:0007669"/>
    <property type="project" value="InterPro"/>
</dbReference>
<dbReference type="HAMAP" id="MF_00175">
    <property type="entry name" value="ClpX"/>
    <property type="match status" value="1"/>
</dbReference>
<evidence type="ECO:0000313" key="9">
    <source>
        <dbReference type="EMBL" id="VAX76742.1"/>
    </source>
</evidence>
<dbReference type="InterPro" id="IPR019489">
    <property type="entry name" value="Clp_ATPase_C"/>
</dbReference>
<dbReference type="GO" id="GO:0008270">
    <property type="term" value="F:zinc ion binding"/>
    <property type="evidence" value="ECO:0007669"/>
    <property type="project" value="UniProtKB-UniRule"/>
</dbReference>
<dbReference type="PROSITE" id="PS51902">
    <property type="entry name" value="CLPX_ZB"/>
    <property type="match status" value="1"/>
</dbReference>
<sequence>MDNTIDTQKPILCSFCKKNQNDAKKIISGLSGHICDQCILLCNDILNKYHVKKKKTDLLKNKPKNIKKYLDKFIIGQKKAKKIISVAVYNHYKKLHYLSKDTNSIELGKSNILLAGPTGTGKTLIAETLAKYLKVPFTIADATTLTEAGYVGDDVENILRKLIENSNFDISKAEQGIIYIDEIDKITKKSENISITRDVSGEGVQQSLLKIIEGTVASIPMTGGRKHPQQDTWKINTSKILFICGGSFFGLEKIIFNRIHNKPKIGFRSNNTIKSTVKKKYNNDINIQPEDLIKYGLIPEFVGRLPIIVMLQDLTENNLIQILCKPKNAIIKQYKKLFALENIELTFDDSAILEIAKQTIKKKTGARGLRSILESILLNTMYKTPTIKNIKRIHINASVIKKESSPKLFFLEKKSDKNT</sequence>
<dbReference type="InterPro" id="IPR038366">
    <property type="entry name" value="Znf_CppX_C4_sf"/>
</dbReference>
<dbReference type="InterPro" id="IPR059188">
    <property type="entry name" value="Znf_CLPX-like"/>
</dbReference>
<dbReference type="Gene3D" id="1.10.8.60">
    <property type="match status" value="1"/>
</dbReference>
<dbReference type="NCBIfam" id="NF003745">
    <property type="entry name" value="PRK05342.1"/>
    <property type="match status" value="1"/>
</dbReference>
<dbReference type="InterPro" id="IPR003959">
    <property type="entry name" value="ATPase_AAA_core"/>
</dbReference>
<dbReference type="Proteomes" id="UP000271849">
    <property type="component" value="Chromosome"/>
</dbReference>
<dbReference type="GO" id="GO:0009376">
    <property type="term" value="C:HslUV protease complex"/>
    <property type="evidence" value="ECO:0007669"/>
    <property type="project" value="TreeGrafter"/>
</dbReference>
<dbReference type="GO" id="GO:0005524">
    <property type="term" value="F:ATP binding"/>
    <property type="evidence" value="ECO:0007669"/>
    <property type="project" value="UniProtKB-UniRule"/>
</dbReference>
<evidence type="ECO:0000256" key="6">
    <source>
        <dbReference type="HAMAP-Rule" id="MF_00175"/>
    </source>
</evidence>
<dbReference type="GO" id="GO:0046983">
    <property type="term" value="F:protein dimerization activity"/>
    <property type="evidence" value="ECO:0007669"/>
    <property type="project" value="UniProtKB-UniRule"/>
</dbReference>
<organism evidence="9 10">
    <name type="scientific">Buchnera aphidicola</name>
    <name type="common">Cinara strobi</name>
    <dbReference type="NCBI Taxonomy" id="1921549"/>
    <lineage>
        <taxon>Bacteria</taxon>
        <taxon>Pseudomonadati</taxon>
        <taxon>Pseudomonadota</taxon>
        <taxon>Gammaproteobacteria</taxon>
        <taxon>Enterobacterales</taxon>
        <taxon>Erwiniaceae</taxon>
        <taxon>Buchnera</taxon>
    </lineage>
</organism>
<dbReference type="SMART" id="SM01086">
    <property type="entry name" value="ClpB_D2-small"/>
    <property type="match status" value="1"/>
</dbReference>
<dbReference type="Pfam" id="PF10431">
    <property type="entry name" value="ClpB_D2-small"/>
    <property type="match status" value="1"/>
</dbReference>
<dbReference type="GO" id="GO:0051603">
    <property type="term" value="P:proteolysis involved in protein catabolic process"/>
    <property type="evidence" value="ECO:0007669"/>
    <property type="project" value="TreeGrafter"/>
</dbReference>
<dbReference type="SMART" id="SM00994">
    <property type="entry name" value="zf-C4_ClpX"/>
    <property type="match status" value="1"/>
</dbReference>
<dbReference type="GO" id="GO:0008233">
    <property type="term" value="F:peptidase activity"/>
    <property type="evidence" value="ECO:0007669"/>
    <property type="project" value="UniProtKB-KW"/>
</dbReference>
<feature type="binding site" evidence="6 7">
    <location>
        <position position="35"/>
    </location>
    <ligand>
        <name>Zn(2+)</name>
        <dbReference type="ChEBI" id="CHEBI:29105"/>
    </ligand>
</feature>
<dbReference type="InterPro" id="IPR004487">
    <property type="entry name" value="Clp_protease_ATP-bd_su_ClpX"/>
</dbReference>
<dbReference type="PANTHER" id="PTHR48102">
    <property type="entry name" value="ATP-DEPENDENT CLP PROTEASE ATP-BINDING SUBUNIT CLPX-LIKE, MITOCHONDRIAL-RELATED"/>
    <property type="match status" value="1"/>
</dbReference>
<dbReference type="SUPFAM" id="SSF57716">
    <property type="entry name" value="Glucocorticoid receptor-like (DNA-binding domain)"/>
    <property type="match status" value="1"/>
</dbReference>
<dbReference type="Pfam" id="PF07724">
    <property type="entry name" value="AAA_2"/>
    <property type="match status" value="1"/>
</dbReference>
<dbReference type="PANTHER" id="PTHR48102:SF7">
    <property type="entry name" value="ATP-DEPENDENT CLP PROTEASE ATP-BINDING SUBUNIT CLPX-LIKE, MITOCHONDRIAL"/>
    <property type="match status" value="1"/>
</dbReference>
<dbReference type="RefSeq" id="WP_158349169.1">
    <property type="nucleotide sequence ID" value="NZ_LR025085.1"/>
</dbReference>
<dbReference type="InterPro" id="IPR010603">
    <property type="entry name" value="Znf_CppX_C4"/>
</dbReference>
<feature type="binding site" evidence="6 7">
    <location>
        <position position="16"/>
    </location>
    <ligand>
        <name>Zn(2+)</name>
        <dbReference type="ChEBI" id="CHEBI:29105"/>
    </ligand>
</feature>
<comment type="similarity">
    <text evidence="6 7">Belongs to the ClpX chaperone family.</text>
</comment>
<dbReference type="GO" id="GO:0051301">
    <property type="term" value="P:cell division"/>
    <property type="evidence" value="ECO:0007669"/>
    <property type="project" value="TreeGrafter"/>
</dbReference>
<dbReference type="NCBIfam" id="TIGR00382">
    <property type="entry name" value="clpX"/>
    <property type="match status" value="1"/>
</dbReference>
<evidence type="ECO:0000256" key="2">
    <source>
        <dbReference type="ARBA" id="ARBA00022741"/>
    </source>
</evidence>
<dbReference type="SUPFAM" id="SSF52540">
    <property type="entry name" value="P-loop containing nucleoside triphosphate hydrolases"/>
    <property type="match status" value="1"/>
</dbReference>
<feature type="domain" description="ClpX-type ZB" evidence="8">
    <location>
        <begin position="1"/>
        <end position="54"/>
    </location>
</feature>
<dbReference type="InterPro" id="IPR050052">
    <property type="entry name" value="ATP-dep_Clp_protease_ClpX"/>
</dbReference>
<evidence type="ECO:0000259" key="8">
    <source>
        <dbReference type="PROSITE" id="PS51902"/>
    </source>
</evidence>
<dbReference type="InterPro" id="IPR003593">
    <property type="entry name" value="AAA+_ATPase"/>
</dbReference>
<dbReference type="InterPro" id="IPR046425">
    <property type="entry name" value="ClpX_bact"/>
</dbReference>
<evidence type="ECO:0000256" key="3">
    <source>
        <dbReference type="ARBA" id="ARBA00022833"/>
    </source>
</evidence>
<dbReference type="Pfam" id="PF06689">
    <property type="entry name" value="zf-C4_ClpX"/>
    <property type="match status" value="1"/>
</dbReference>
<evidence type="ECO:0000256" key="7">
    <source>
        <dbReference type="PROSITE-ProRule" id="PRU01250"/>
    </source>
</evidence>
<proteinExistence type="inferred from homology"/>
<dbReference type="OrthoDB" id="9804062at2"/>
<gene>
    <name evidence="6 9" type="primary">clpX</name>
    <name evidence="9" type="ORF">BUCINSTRO3249_0305</name>
</gene>
<dbReference type="Gene3D" id="3.40.50.300">
    <property type="entry name" value="P-loop containing nucleotide triphosphate hydrolases"/>
    <property type="match status" value="1"/>
</dbReference>
<dbReference type="GO" id="GO:0051082">
    <property type="term" value="F:unfolded protein binding"/>
    <property type="evidence" value="ECO:0007669"/>
    <property type="project" value="UniProtKB-UniRule"/>
</dbReference>
<keyword evidence="9" id="KW-0645">Protease</keyword>
<dbReference type="InterPro" id="IPR027417">
    <property type="entry name" value="P-loop_NTPase"/>
</dbReference>
<evidence type="ECO:0000256" key="4">
    <source>
        <dbReference type="ARBA" id="ARBA00022840"/>
    </source>
</evidence>
<keyword evidence="1 6" id="KW-0479">Metal-binding</keyword>
<protein>
    <recommendedName>
        <fullName evidence="6">ATP-dependent Clp protease ATP-binding subunit ClpX</fullName>
    </recommendedName>
</protein>
<evidence type="ECO:0000313" key="10">
    <source>
        <dbReference type="Proteomes" id="UP000271849"/>
    </source>
</evidence>
<dbReference type="STRING" id="1921549.GCA_900128825_00307"/>
<dbReference type="GO" id="GO:0140662">
    <property type="term" value="F:ATP-dependent protein folding chaperone"/>
    <property type="evidence" value="ECO:0007669"/>
    <property type="project" value="InterPro"/>
</dbReference>
<dbReference type="AlphaFoldDB" id="A0A3B1E3W0"/>
<reference evidence="10" key="1">
    <citation type="submission" date="2018-09" db="EMBL/GenBank/DDBJ databases">
        <authorList>
            <person name="Manzano-Marin A."/>
            <person name="Manzano-Marin A."/>
        </authorList>
    </citation>
    <scope>NUCLEOTIDE SEQUENCE [LARGE SCALE GENOMIC DNA]</scope>
    <source>
        <strain evidence="10">BuCistrobi</strain>
    </source>
</reference>
<keyword evidence="2 6" id="KW-0547">Nucleotide-binding</keyword>
<dbReference type="Gene3D" id="6.20.220.10">
    <property type="entry name" value="ClpX chaperone, C4-type zinc finger domain"/>
    <property type="match status" value="1"/>
</dbReference>
<keyword evidence="9" id="KW-0378">Hydrolase</keyword>